<sequence length="54" mass="6192">MPAVKKIIKESGFYSNGVVSDKVKDRGNDPYFVKKTEEAKEFLLKNPLPEHLKK</sequence>
<dbReference type="RefSeq" id="WP_259087589.1">
    <property type="nucleotide sequence ID" value="NZ_BAAAZC010000019.1"/>
</dbReference>
<keyword evidence="2" id="KW-1185">Reference proteome</keyword>
<evidence type="ECO:0000313" key="1">
    <source>
        <dbReference type="EMBL" id="GAA3975552.1"/>
    </source>
</evidence>
<dbReference type="EMBL" id="BAAAZC010000019">
    <property type="protein sequence ID" value="GAA3975552.1"/>
    <property type="molecule type" value="Genomic_DNA"/>
</dbReference>
<gene>
    <name evidence="1" type="ORF">GCM10022210_27560</name>
</gene>
<name>A0ABP7Q2S9_9SPHI</name>
<proteinExistence type="predicted"/>
<accession>A0ABP7Q2S9</accession>
<dbReference type="Proteomes" id="UP001500742">
    <property type="component" value="Unassembled WGS sequence"/>
</dbReference>
<comment type="caution">
    <text evidence="1">The sequence shown here is derived from an EMBL/GenBank/DDBJ whole genome shotgun (WGS) entry which is preliminary data.</text>
</comment>
<reference evidence="2" key="1">
    <citation type="journal article" date="2019" name="Int. J. Syst. Evol. Microbiol.">
        <title>The Global Catalogue of Microorganisms (GCM) 10K type strain sequencing project: providing services to taxonomists for standard genome sequencing and annotation.</title>
        <authorList>
            <consortium name="The Broad Institute Genomics Platform"/>
            <consortium name="The Broad Institute Genome Sequencing Center for Infectious Disease"/>
            <person name="Wu L."/>
            <person name="Ma J."/>
        </authorList>
    </citation>
    <scope>NUCLEOTIDE SEQUENCE [LARGE SCALE GENOMIC DNA]</scope>
    <source>
        <strain evidence="2">JCM 16601</strain>
    </source>
</reference>
<organism evidence="1 2">
    <name type="scientific">Mucilaginibacter dorajii</name>
    <dbReference type="NCBI Taxonomy" id="692994"/>
    <lineage>
        <taxon>Bacteria</taxon>
        <taxon>Pseudomonadati</taxon>
        <taxon>Bacteroidota</taxon>
        <taxon>Sphingobacteriia</taxon>
        <taxon>Sphingobacteriales</taxon>
        <taxon>Sphingobacteriaceae</taxon>
        <taxon>Mucilaginibacter</taxon>
    </lineage>
</organism>
<evidence type="ECO:0000313" key="2">
    <source>
        <dbReference type="Proteomes" id="UP001500742"/>
    </source>
</evidence>
<protein>
    <submittedName>
        <fullName evidence="1">Uncharacterized protein</fullName>
    </submittedName>
</protein>